<feature type="region of interest" description="Disordered" evidence="1">
    <location>
        <begin position="82"/>
        <end position="103"/>
    </location>
</feature>
<feature type="compositionally biased region" description="Low complexity" evidence="1">
    <location>
        <begin position="31"/>
        <end position="45"/>
    </location>
</feature>
<feature type="compositionally biased region" description="Polar residues" evidence="1">
    <location>
        <begin position="87"/>
        <end position="103"/>
    </location>
</feature>
<evidence type="ECO:0000313" key="2">
    <source>
        <dbReference type="EMBL" id="CAG6525356.1"/>
    </source>
</evidence>
<dbReference type="AlphaFoldDB" id="A0A8D8GZL8"/>
<feature type="region of interest" description="Disordered" evidence="1">
    <location>
        <begin position="1"/>
        <end position="59"/>
    </location>
</feature>
<proteinExistence type="predicted"/>
<reference evidence="2" key="1">
    <citation type="submission" date="2021-05" db="EMBL/GenBank/DDBJ databases">
        <authorList>
            <person name="Alioto T."/>
            <person name="Alioto T."/>
            <person name="Gomez Garrido J."/>
        </authorList>
    </citation>
    <scope>NUCLEOTIDE SEQUENCE</scope>
</reference>
<sequence>MGSSATGQSAPCAKSSESRTSAPSAKVRPTSSTSSRPFSSASCSSNRTSKSPKPKACTSWKFDRRTAISRRSWPVRRCAEPRPSWRATRSLTTPSSAWTARFS</sequence>
<dbReference type="EMBL" id="HBUE01191372">
    <property type="protein sequence ID" value="CAG6525356.1"/>
    <property type="molecule type" value="Transcribed_RNA"/>
</dbReference>
<evidence type="ECO:0000256" key="1">
    <source>
        <dbReference type="SAM" id="MobiDB-lite"/>
    </source>
</evidence>
<organism evidence="2">
    <name type="scientific">Culex pipiens</name>
    <name type="common">House mosquito</name>
    <dbReference type="NCBI Taxonomy" id="7175"/>
    <lineage>
        <taxon>Eukaryota</taxon>
        <taxon>Metazoa</taxon>
        <taxon>Ecdysozoa</taxon>
        <taxon>Arthropoda</taxon>
        <taxon>Hexapoda</taxon>
        <taxon>Insecta</taxon>
        <taxon>Pterygota</taxon>
        <taxon>Neoptera</taxon>
        <taxon>Endopterygota</taxon>
        <taxon>Diptera</taxon>
        <taxon>Nematocera</taxon>
        <taxon>Culicoidea</taxon>
        <taxon>Culicidae</taxon>
        <taxon>Culicinae</taxon>
        <taxon>Culicini</taxon>
        <taxon>Culex</taxon>
        <taxon>Culex</taxon>
    </lineage>
</organism>
<protein>
    <submittedName>
        <fullName evidence="2">(northern house mosquito) hypothetical protein</fullName>
    </submittedName>
</protein>
<name>A0A8D8GZL8_CULPI</name>
<accession>A0A8D8GZL8</accession>
<dbReference type="EMBL" id="HBUE01297287">
    <property type="protein sequence ID" value="CAG6577063.1"/>
    <property type="molecule type" value="Transcribed_RNA"/>
</dbReference>